<proteinExistence type="predicted"/>
<keyword evidence="1" id="KW-0812">Transmembrane</keyword>
<dbReference type="AlphaFoldDB" id="E9SGR9"/>
<evidence type="ECO:0000313" key="2">
    <source>
        <dbReference type="EMBL" id="EGC01578.1"/>
    </source>
</evidence>
<feature type="transmembrane region" description="Helical" evidence="1">
    <location>
        <begin position="20"/>
        <end position="39"/>
    </location>
</feature>
<dbReference type="RefSeq" id="WP_004167543.1">
    <property type="nucleotide sequence ID" value="NZ_ADKM02000128.1"/>
</dbReference>
<accession>E9SGR9</accession>
<sequence>MKERTQNTFSRLRGGLAEYYEALTVTAILLLLAVVIILSGNSTELFHPLIRV</sequence>
<protein>
    <submittedName>
        <fullName evidence="2">Uncharacterized protein</fullName>
    </submittedName>
</protein>
<keyword evidence="1" id="KW-0472">Membrane</keyword>
<evidence type="ECO:0000256" key="1">
    <source>
        <dbReference type="SAM" id="Phobius"/>
    </source>
</evidence>
<organism evidence="2 3">
    <name type="scientific">Ruminococcus albus 8</name>
    <dbReference type="NCBI Taxonomy" id="246199"/>
    <lineage>
        <taxon>Bacteria</taxon>
        <taxon>Bacillati</taxon>
        <taxon>Bacillota</taxon>
        <taxon>Clostridia</taxon>
        <taxon>Eubacteriales</taxon>
        <taxon>Oscillospiraceae</taxon>
        <taxon>Ruminococcus</taxon>
    </lineage>
</organism>
<dbReference type="STRING" id="246199.CUS_5745"/>
<gene>
    <name evidence="2" type="ORF">CUS_5745</name>
</gene>
<keyword evidence="1" id="KW-1133">Transmembrane helix</keyword>
<comment type="caution">
    <text evidence="2">The sequence shown here is derived from an EMBL/GenBank/DDBJ whole genome shotgun (WGS) entry which is preliminary data.</text>
</comment>
<keyword evidence="3" id="KW-1185">Reference proteome</keyword>
<dbReference type="EMBL" id="ADKM02000128">
    <property type="protein sequence ID" value="EGC01578.1"/>
    <property type="molecule type" value="Genomic_DNA"/>
</dbReference>
<reference evidence="2 3" key="1">
    <citation type="submission" date="2011-02" db="EMBL/GenBank/DDBJ databases">
        <authorList>
            <person name="Nelson K.E."/>
            <person name="Sutton G."/>
            <person name="Torralba M."/>
            <person name="Durkin S."/>
            <person name="Harkins D."/>
            <person name="Montgomery R."/>
            <person name="Ziemer C."/>
            <person name="Klaassens E."/>
            <person name="Ocuiv P."/>
            <person name="Morrison M."/>
        </authorList>
    </citation>
    <scope>NUCLEOTIDE SEQUENCE [LARGE SCALE GENOMIC DNA]</scope>
    <source>
        <strain evidence="2 3">8</strain>
    </source>
</reference>
<dbReference type="Proteomes" id="UP000004259">
    <property type="component" value="Unassembled WGS sequence"/>
</dbReference>
<name>E9SGR9_RUMAL</name>
<evidence type="ECO:0000313" key="3">
    <source>
        <dbReference type="Proteomes" id="UP000004259"/>
    </source>
</evidence>